<evidence type="ECO:0000259" key="1">
    <source>
        <dbReference type="Pfam" id="PF04606"/>
    </source>
</evidence>
<dbReference type="EMBL" id="PIPM01000016">
    <property type="protein sequence ID" value="RUO28210.1"/>
    <property type="molecule type" value="Genomic_DNA"/>
</dbReference>
<protein>
    <submittedName>
        <fullName evidence="2">Transcriptional regulator</fullName>
    </submittedName>
</protein>
<organism evidence="2 3">
    <name type="scientific">Aliidiomarina sanyensis</name>
    <dbReference type="NCBI Taxonomy" id="1249555"/>
    <lineage>
        <taxon>Bacteria</taxon>
        <taxon>Pseudomonadati</taxon>
        <taxon>Pseudomonadota</taxon>
        <taxon>Gammaproteobacteria</taxon>
        <taxon>Alteromonadales</taxon>
        <taxon>Idiomarinaceae</taxon>
        <taxon>Aliidiomarina</taxon>
    </lineage>
</organism>
<accession>A0A432WB60</accession>
<dbReference type="OrthoDB" id="5570641at2"/>
<dbReference type="RefSeq" id="WP_126777660.1">
    <property type="nucleotide sequence ID" value="NZ_PIPM01000016.1"/>
</dbReference>
<gene>
    <name evidence="2" type="ORF">CWE11_10905</name>
</gene>
<dbReference type="InterPro" id="IPR007684">
    <property type="entry name" value="Znf_Ogr/Delta"/>
</dbReference>
<dbReference type="Proteomes" id="UP000288405">
    <property type="component" value="Unassembled WGS sequence"/>
</dbReference>
<feature type="domain" description="Zinc finger Ogr/Delta-type" evidence="1">
    <location>
        <begin position="20"/>
        <end position="66"/>
    </location>
</feature>
<sequence length="90" mass="10046">MQSNKPALNGKVRYTTRRYKCPHCGSCAKVRSSKEESKLVTKRYLQCQNIECGHTYATMEEIVHTITPSAMPDPSVNLEVRGITTKTANG</sequence>
<dbReference type="AlphaFoldDB" id="A0A432WB60"/>
<proteinExistence type="predicted"/>
<keyword evidence="3" id="KW-1185">Reference proteome</keyword>
<evidence type="ECO:0000313" key="3">
    <source>
        <dbReference type="Proteomes" id="UP000288405"/>
    </source>
</evidence>
<reference evidence="2 3" key="1">
    <citation type="journal article" date="2011" name="Front. Microbiol.">
        <title>Genomic signatures of strain selection and enhancement in Bacillus atrophaeus var. globigii, a historical biowarfare simulant.</title>
        <authorList>
            <person name="Gibbons H.S."/>
            <person name="Broomall S.M."/>
            <person name="McNew L.A."/>
            <person name="Daligault H."/>
            <person name="Chapman C."/>
            <person name="Bruce D."/>
            <person name="Karavis M."/>
            <person name="Krepps M."/>
            <person name="McGregor P.A."/>
            <person name="Hong C."/>
            <person name="Park K.H."/>
            <person name="Akmal A."/>
            <person name="Feldman A."/>
            <person name="Lin J.S."/>
            <person name="Chang W.E."/>
            <person name="Higgs B.W."/>
            <person name="Demirev P."/>
            <person name="Lindquist J."/>
            <person name="Liem A."/>
            <person name="Fochler E."/>
            <person name="Read T.D."/>
            <person name="Tapia R."/>
            <person name="Johnson S."/>
            <person name="Bishop-Lilly K.A."/>
            <person name="Detter C."/>
            <person name="Han C."/>
            <person name="Sozhamannan S."/>
            <person name="Rosenzweig C.N."/>
            <person name="Skowronski E.W."/>
        </authorList>
    </citation>
    <scope>NUCLEOTIDE SEQUENCE [LARGE SCALE GENOMIC DNA]</scope>
    <source>
        <strain evidence="2 3">GYP-17</strain>
    </source>
</reference>
<evidence type="ECO:0000313" key="2">
    <source>
        <dbReference type="EMBL" id="RUO28210.1"/>
    </source>
</evidence>
<comment type="caution">
    <text evidence="2">The sequence shown here is derived from an EMBL/GenBank/DDBJ whole genome shotgun (WGS) entry which is preliminary data.</text>
</comment>
<dbReference type="Pfam" id="PF04606">
    <property type="entry name" value="Ogr_Delta"/>
    <property type="match status" value="1"/>
</dbReference>
<name>A0A432WB60_9GAMM</name>